<dbReference type="PROSITE" id="PS50011">
    <property type="entry name" value="PROTEIN_KINASE_DOM"/>
    <property type="match status" value="1"/>
</dbReference>
<dbReference type="SUPFAM" id="SSF56112">
    <property type="entry name" value="Protein kinase-like (PK-like)"/>
    <property type="match status" value="1"/>
</dbReference>
<dbReference type="Gene3D" id="3.30.200.20">
    <property type="entry name" value="Phosphorylase Kinase, domain 1"/>
    <property type="match status" value="1"/>
</dbReference>
<keyword evidence="4 5" id="KW-0067">ATP-binding</keyword>
<dbReference type="SMART" id="SM00220">
    <property type="entry name" value="S_TKc"/>
    <property type="match status" value="1"/>
</dbReference>
<evidence type="ECO:0000313" key="9">
    <source>
        <dbReference type="Proteomes" id="UP001501000"/>
    </source>
</evidence>
<evidence type="ECO:0000259" key="7">
    <source>
        <dbReference type="PROSITE" id="PS50011"/>
    </source>
</evidence>
<dbReference type="PANTHER" id="PTHR43289">
    <property type="entry name" value="MITOGEN-ACTIVATED PROTEIN KINASE KINASE KINASE 20-RELATED"/>
    <property type="match status" value="1"/>
</dbReference>
<dbReference type="InterPro" id="IPR017441">
    <property type="entry name" value="Protein_kinase_ATP_BS"/>
</dbReference>
<dbReference type="SUPFAM" id="SSF50998">
    <property type="entry name" value="Quinoprotein alcohol dehydrogenase-like"/>
    <property type="match status" value="1"/>
</dbReference>
<evidence type="ECO:0000256" key="6">
    <source>
        <dbReference type="SAM" id="MobiDB-lite"/>
    </source>
</evidence>
<dbReference type="PANTHER" id="PTHR43289:SF34">
    <property type="entry name" value="SERINE_THREONINE-PROTEIN KINASE YBDM-RELATED"/>
    <property type="match status" value="1"/>
</dbReference>
<gene>
    <name evidence="8" type="ORF">GCM10022244_25630</name>
</gene>
<feature type="domain" description="Protein kinase" evidence="7">
    <location>
        <begin position="16"/>
        <end position="268"/>
    </location>
</feature>
<dbReference type="Gene3D" id="1.10.510.10">
    <property type="entry name" value="Transferase(Phosphotransferase) domain 1"/>
    <property type="match status" value="1"/>
</dbReference>
<proteinExistence type="predicted"/>
<dbReference type="PROSITE" id="PS00108">
    <property type="entry name" value="PROTEIN_KINASE_ST"/>
    <property type="match status" value="1"/>
</dbReference>
<dbReference type="SMART" id="SM00564">
    <property type="entry name" value="PQQ"/>
    <property type="match status" value="4"/>
</dbReference>
<dbReference type="InterPro" id="IPR011047">
    <property type="entry name" value="Quinoprotein_ADH-like_sf"/>
</dbReference>
<dbReference type="Gene3D" id="2.130.10.10">
    <property type="entry name" value="YVTN repeat-like/Quinoprotein amine dehydrogenase"/>
    <property type="match status" value="1"/>
</dbReference>
<comment type="caution">
    <text evidence="8">The sequence shown here is derived from an EMBL/GenBank/DDBJ whole genome shotgun (WGS) entry which is preliminary data.</text>
</comment>
<dbReference type="RefSeq" id="WP_345281873.1">
    <property type="nucleotide sequence ID" value="NZ_BAABAJ010000006.1"/>
</dbReference>
<name>A0ABP7M4A8_9ACTN</name>
<evidence type="ECO:0000256" key="4">
    <source>
        <dbReference type="ARBA" id="ARBA00022840"/>
    </source>
</evidence>
<keyword evidence="2 5" id="KW-0547">Nucleotide-binding</keyword>
<dbReference type="InterPro" id="IPR000719">
    <property type="entry name" value="Prot_kinase_dom"/>
</dbReference>
<dbReference type="Pfam" id="PF13360">
    <property type="entry name" value="PQQ_2"/>
    <property type="match status" value="1"/>
</dbReference>
<accession>A0ABP7M4A8</accession>
<keyword evidence="1" id="KW-0808">Transferase</keyword>
<evidence type="ECO:0000256" key="5">
    <source>
        <dbReference type="PROSITE-ProRule" id="PRU10141"/>
    </source>
</evidence>
<evidence type="ECO:0000256" key="2">
    <source>
        <dbReference type="ARBA" id="ARBA00022741"/>
    </source>
</evidence>
<keyword evidence="9" id="KW-1185">Reference proteome</keyword>
<evidence type="ECO:0000256" key="1">
    <source>
        <dbReference type="ARBA" id="ARBA00022679"/>
    </source>
</evidence>
<dbReference type="InterPro" id="IPR018391">
    <property type="entry name" value="PQQ_b-propeller_rpt"/>
</dbReference>
<dbReference type="Gene3D" id="2.40.10.480">
    <property type="match status" value="1"/>
</dbReference>
<dbReference type="PROSITE" id="PS00107">
    <property type="entry name" value="PROTEIN_KINASE_ATP"/>
    <property type="match status" value="1"/>
</dbReference>
<dbReference type="Pfam" id="PF00069">
    <property type="entry name" value="Pkinase"/>
    <property type="match status" value="1"/>
</dbReference>
<dbReference type="Proteomes" id="UP001501000">
    <property type="component" value="Unassembled WGS sequence"/>
</dbReference>
<keyword evidence="3" id="KW-0418">Kinase</keyword>
<dbReference type="InterPro" id="IPR015943">
    <property type="entry name" value="WD40/YVTN_repeat-like_dom_sf"/>
</dbReference>
<dbReference type="InterPro" id="IPR002372">
    <property type="entry name" value="PQQ_rpt_dom"/>
</dbReference>
<organism evidence="8 9">
    <name type="scientific">Streptomyces gulbargensis</name>
    <dbReference type="NCBI Taxonomy" id="364901"/>
    <lineage>
        <taxon>Bacteria</taxon>
        <taxon>Bacillati</taxon>
        <taxon>Actinomycetota</taxon>
        <taxon>Actinomycetes</taxon>
        <taxon>Kitasatosporales</taxon>
        <taxon>Streptomycetaceae</taxon>
        <taxon>Streptomyces</taxon>
    </lineage>
</organism>
<feature type="binding site" evidence="5">
    <location>
        <position position="44"/>
    </location>
    <ligand>
        <name>ATP</name>
        <dbReference type="ChEBI" id="CHEBI:30616"/>
    </ligand>
</feature>
<sequence length="722" mass="76557">MLSPLTHDDPHAVASYRLLARLGSGGMGTVYLARTPRGRTVALKTMHARLAADPVARSRFRLEADAARIIGARHGAAVFDADPLADTPWLATEYVLGPPLDAAVTLGGPLPEPTVRALGAALAGALAQLHSSEVVHRDLKPSNVLVTAYGPKIIDFGIARAAGDQHLTRTGAAAGTPAFMSPEQASGQEHTPAGDVFALAGVLVFAATGHGPFGTGSPADLLYRVRYAEPDLTGTPEALLPLLVACLTKDPSARPTTARLITELHDGGGQFADHLPPLVLADIARRATDVWLHRPLRLPAPATPSSPTPTAVPVPHPVPRRRLLALSAAGLLGLAAAGAAARAWLGADGGDGDGRPPGDPTPTAVDGARSPLWQVASEGHEEQALPLVAGDVLGLAETDSFRVLDQVNGAELWSERTVMEARQITTDGISFYMSSSPAAYPGTLRIRTLASRTGQESARPVELRDFDGIGTQLLIAAGGILFAATRRGRRDDSPAEKKTGLHHLAVDLRTGRELWRHPYPWDGDHFWLSRVVADRLILGRHVADSGFFALQSRDLRTGRMLWQRRLPLRASQAFRQDELAVDEQHVYLGDDRLRALRLSDGTTAWEYGSGADTYGMPAVANGLVYVTEGTGRLVGVHAERGTAEWKEDTAATPPSTRDPRTAPVIGGTFVYAPVRGGLSAIDVISGRSAWVFATAASRYVVDPQRTRIFGAGKTSVVALPLA</sequence>
<feature type="region of interest" description="Disordered" evidence="6">
    <location>
        <begin position="348"/>
        <end position="367"/>
    </location>
</feature>
<dbReference type="EMBL" id="BAABAJ010000006">
    <property type="protein sequence ID" value="GAA3914748.1"/>
    <property type="molecule type" value="Genomic_DNA"/>
</dbReference>
<reference evidence="9" key="1">
    <citation type="journal article" date="2019" name="Int. J. Syst. Evol. Microbiol.">
        <title>The Global Catalogue of Microorganisms (GCM) 10K type strain sequencing project: providing services to taxonomists for standard genome sequencing and annotation.</title>
        <authorList>
            <consortium name="The Broad Institute Genomics Platform"/>
            <consortium name="The Broad Institute Genome Sequencing Center for Infectious Disease"/>
            <person name="Wu L."/>
            <person name="Ma J."/>
        </authorList>
    </citation>
    <scope>NUCLEOTIDE SEQUENCE [LARGE SCALE GENOMIC DNA]</scope>
    <source>
        <strain evidence="9">JCM 16956</strain>
    </source>
</reference>
<dbReference type="InterPro" id="IPR008271">
    <property type="entry name" value="Ser/Thr_kinase_AS"/>
</dbReference>
<evidence type="ECO:0000313" key="8">
    <source>
        <dbReference type="EMBL" id="GAA3914748.1"/>
    </source>
</evidence>
<evidence type="ECO:0000256" key="3">
    <source>
        <dbReference type="ARBA" id="ARBA00022777"/>
    </source>
</evidence>
<dbReference type="CDD" id="cd14014">
    <property type="entry name" value="STKc_PknB_like"/>
    <property type="match status" value="1"/>
</dbReference>
<protein>
    <recommendedName>
        <fullName evidence="7">Protein kinase domain-containing protein</fullName>
    </recommendedName>
</protein>
<dbReference type="InterPro" id="IPR011009">
    <property type="entry name" value="Kinase-like_dom_sf"/>
</dbReference>